<organism evidence="1 2">
    <name type="scientific">Eretmocerus hayati</name>
    <dbReference type="NCBI Taxonomy" id="131215"/>
    <lineage>
        <taxon>Eukaryota</taxon>
        <taxon>Metazoa</taxon>
        <taxon>Ecdysozoa</taxon>
        <taxon>Arthropoda</taxon>
        <taxon>Hexapoda</taxon>
        <taxon>Insecta</taxon>
        <taxon>Pterygota</taxon>
        <taxon>Neoptera</taxon>
        <taxon>Endopterygota</taxon>
        <taxon>Hymenoptera</taxon>
        <taxon>Apocrita</taxon>
        <taxon>Proctotrupomorpha</taxon>
        <taxon>Chalcidoidea</taxon>
        <taxon>Aphelinidae</taxon>
        <taxon>Aphelininae</taxon>
        <taxon>Eretmocerus</taxon>
    </lineage>
</organism>
<name>A0ACC2P314_9HYME</name>
<proteinExistence type="predicted"/>
<dbReference type="Proteomes" id="UP001239111">
    <property type="component" value="Chromosome 2"/>
</dbReference>
<dbReference type="EMBL" id="CM056742">
    <property type="protein sequence ID" value="KAJ8677714.1"/>
    <property type="molecule type" value="Genomic_DNA"/>
</dbReference>
<protein>
    <submittedName>
        <fullName evidence="1">Uncharacterized protein</fullName>
    </submittedName>
</protein>
<keyword evidence="2" id="KW-1185">Reference proteome</keyword>
<gene>
    <name evidence="1" type="ORF">QAD02_013501</name>
</gene>
<evidence type="ECO:0000313" key="1">
    <source>
        <dbReference type="EMBL" id="KAJ8677714.1"/>
    </source>
</evidence>
<sequence>MDSQKRVRKYRYKRRIMNAIRTRGSELILSSDDSEHGIDGESLHVINKNFSIENDIPIELPENITSSLGNDTGYNQISSDGCSNSSSSSDWESSEDHTSVSSRSDTSNGLDQETPHGSYGESDSESNKSVWSSSEEPEIMKIRQWSLEYRIAGVHVDALLKILNERPLFKLPNSHKTLLGYNRTKYSIKDMMSTDNTLGEFTYLGIERGLETCVNPLLHAENTLLLDFHIDGMKLKKSSARSLWVVLAKVYLADEPNSYKPFPVSLFYGNGKPQNLGDYLDEFVREINNLIITVVKIKSKRFMIQLRCFICDIPARAFVEKIKEHSSFNGCERCNIHAHKHDGTVTYLEKNTVSGDGHNCTLKYALPDNTVLLNNGSMVKIEKICVVGEELKLQVLDLKKRNHVYQNPCESSFLNICGVESYNVNARLRFVTLDAIQTKMIRFSLNFAPDTEMRTFVVPLLH</sequence>
<comment type="caution">
    <text evidence="1">The sequence shown here is derived from an EMBL/GenBank/DDBJ whole genome shotgun (WGS) entry which is preliminary data.</text>
</comment>
<evidence type="ECO:0000313" key="2">
    <source>
        <dbReference type="Proteomes" id="UP001239111"/>
    </source>
</evidence>
<reference evidence="1" key="1">
    <citation type="submission" date="2023-04" db="EMBL/GenBank/DDBJ databases">
        <title>A chromosome-level genome assembly of the parasitoid wasp Eretmocerus hayati.</title>
        <authorList>
            <person name="Zhong Y."/>
            <person name="Liu S."/>
            <person name="Liu Y."/>
        </authorList>
    </citation>
    <scope>NUCLEOTIDE SEQUENCE</scope>
    <source>
        <strain evidence="1">ZJU_SS_LIU_2023</strain>
    </source>
</reference>
<accession>A0ACC2P314</accession>